<keyword evidence="1" id="KW-0472">Membrane</keyword>
<dbReference type="Proteomes" id="UP000017559">
    <property type="component" value="Unassembled WGS sequence"/>
</dbReference>
<sequence length="179" mass="20589">MSTANFQPRWTCKYRKPRNPIEAQDLYNHIRTVAYLLDSSSEWLIPAFPVLASLPPELHFGLESVIGAAVPTLGDIFGIILGLYQVFLSMFFGLSRNIIGWMLFYLVLDAFIGVIPVIGEFLDVAFKANLYNLRLLEKELKQSPRWAQAVIIPQYTDWIPRRKKGPLGIRKSWKDYLRS</sequence>
<protein>
    <recommendedName>
        <fullName evidence="4">DUF4112 domain-containing protein</fullName>
    </recommendedName>
</protein>
<evidence type="ECO:0000256" key="1">
    <source>
        <dbReference type="SAM" id="Phobius"/>
    </source>
</evidence>
<dbReference type="OrthoDB" id="2241241at2759"/>
<reference evidence="2 3" key="1">
    <citation type="journal article" date="2014" name="BMC Genomics">
        <title>Genome and secretome analysis of the hemibiotrophic fungal pathogen, Moniliophthora roreri, which causes frosty pod rot disease of cacao: mechanisms of the biotrophic and necrotrophic phases.</title>
        <authorList>
            <person name="Meinhardt L.W."/>
            <person name="Costa G.G.L."/>
            <person name="Thomazella D.P.T."/>
            <person name="Teixeira P.J.P.L."/>
            <person name="Carazzolle M.F."/>
            <person name="Schuster S.C."/>
            <person name="Carlson J.E."/>
            <person name="Guiltinan M.J."/>
            <person name="Mieczkowski P."/>
            <person name="Farmer A."/>
            <person name="Ramaraj T."/>
            <person name="Crozier J."/>
            <person name="Davis R.E."/>
            <person name="Shao J."/>
            <person name="Melnick R.L."/>
            <person name="Pereira G.A.G."/>
            <person name="Bailey B.A."/>
        </authorList>
    </citation>
    <scope>NUCLEOTIDE SEQUENCE [LARGE SCALE GENOMIC DNA]</scope>
    <source>
        <strain evidence="2 3">MCA 2997</strain>
    </source>
</reference>
<gene>
    <name evidence="2" type="ORF">Moror_14289</name>
</gene>
<keyword evidence="1" id="KW-1133">Transmembrane helix</keyword>
<feature type="transmembrane region" description="Helical" evidence="1">
    <location>
        <begin position="65"/>
        <end position="86"/>
    </location>
</feature>
<dbReference type="HOGENOM" id="CLU_098390_0_0_1"/>
<name>V2X685_MONRO</name>
<dbReference type="Pfam" id="PF13430">
    <property type="entry name" value="DUF4112"/>
    <property type="match status" value="1"/>
</dbReference>
<accession>V2X685</accession>
<comment type="caution">
    <text evidence="2">The sequence shown here is derived from an EMBL/GenBank/DDBJ whole genome shotgun (WGS) entry which is preliminary data.</text>
</comment>
<dbReference type="PANTHER" id="PTHR35519">
    <property type="entry name" value="MEMBRANE PROTEINS"/>
    <property type="match status" value="1"/>
</dbReference>
<dbReference type="KEGG" id="mrr:Moror_14289"/>
<organism evidence="2 3">
    <name type="scientific">Moniliophthora roreri (strain MCA 2997)</name>
    <name type="common">Cocoa frosty pod rot fungus</name>
    <name type="synonym">Crinipellis roreri</name>
    <dbReference type="NCBI Taxonomy" id="1381753"/>
    <lineage>
        <taxon>Eukaryota</taxon>
        <taxon>Fungi</taxon>
        <taxon>Dikarya</taxon>
        <taxon>Basidiomycota</taxon>
        <taxon>Agaricomycotina</taxon>
        <taxon>Agaricomycetes</taxon>
        <taxon>Agaricomycetidae</taxon>
        <taxon>Agaricales</taxon>
        <taxon>Marasmiineae</taxon>
        <taxon>Marasmiaceae</taxon>
        <taxon>Moniliophthora</taxon>
    </lineage>
</organism>
<dbReference type="InterPro" id="IPR025187">
    <property type="entry name" value="DUF4112"/>
</dbReference>
<evidence type="ECO:0000313" key="2">
    <source>
        <dbReference type="EMBL" id="ESK94653.1"/>
    </source>
</evidence>
<dbReference type="EMBL" id="AWSO01000124">
    <property type="protein sequence ID" value="ESK94653.1"/>
    <property type="molecule type" value="Genomic_DNA"/>
</dbReference>
<evidence type="ECO:0008006" key="4">
    <source>
        <dbReference type="Google" id="ProtNLM"/>
    </source>
</evidence>
<keyword evidence="3" id="KW-1185">Reference proteome</keyword>
<evidence type="ECO:0000313" key="3">
    <source>
        <dbReference type="Proteomes" id="UP000017559"/>
    </source>
</evidence>
<feature type="transmembrane region" description="Helical" evidence="1">
    <location>
        <begin position="98"/>
        <end position="119"/>
    </location>
</feature>
<keyword evidence="1" id="KW-0812">Transmembrane</keyword>
<proteinExistence type="predicted"/>
<dbReference type="PANTHER" id="PTHR35519:SF2">
    <property type="entry name" value="PH DOMAIN PROTEIN"/>
    <property type="match status" value="1"/>
</dbReference>
<dbReference type="AlphaFoldDB" id="V2X685"/>